<keyword evidence="2" id="KW-1185">Reference proteome</keyword>
<protein>
    <submittedName>
        <fullName evidence="1">Uncharacterized protein</fullName>
    </submittedName>
</protein>
<evidence type="ECO:0000313" key="2">
    <source>
        <dbReference type="Proteomes" id="UP000078397"/>
    </source>
</evidence>
<dbReference type="EMBL" id="LSBJ02000003">
    <property type="protein sequence ID" value="OAQ67849.1"/>
    <property type="molecule type" value="Genomic_DNA"/>
</dbReference>
<accession>A0A179FS61</accession>
<dbReference type="Proteomes" id="UP000078397">
    <property type="component" value="Unassembled WGS sequence"/>
</dbReference>
<dbReference type="AlphaFoldDB" id="A0A179FS61"/>
<reference evidence="1 2" key="1">
    <citation type="journal article" date="2016" name="PLoS Pathog.">
        <title>Biosynthesis of antibiotic leucinostatins in bio-control fungus Purpureocillium lilacinum and their inhibition on phytophthora revealed by genome mining.</title>
        <authorList>
            <person name="Wang G."/>
            <person name="Liu Z."/>
            <person name="Lin R."/>
            <person name="Li E."/>
            <person name="Mao Z."/>
            <person name="Ling J."/>
            <person name="Yang Y."/>
            <person name="Yin W.B."/>
            <person name="Xie B."/>
        </authorList>
    </citation>
    <scope>NUCLEOTIDE SEQUENCE [LARGE SCALE GENOMIC DNA]</scope>
    <source>
        <strain evidence="1">170</strain>
    </source>
</reference>
<dbReference type="KEGG" id="pchm:VFPPC_15742"/>
<organism evidence="1 2">
    <name type="scientific">Pochonia chlamydosporia 170</name>
    <dbReference type="NCBI Taxonomy" id="1380566"/>
    <lineage>
        <taxon>Eukaryota</taxon>
        <taxon>Fungi</taxon>
        <taxon>Dikarya</taxon>
        <taxon>Ascomycota</taxon>
        <taxon>Pezizomycotina</taxon>
        <taxon>Sordariomycetes</taxon>
        <taxon>Hypocreomycetidae</taxon>
        <taxon>Hypocreales</taxon>
        <taxon>Clavicipitaceae</taxon>
        <taxon>Pochonia</taxon>
    </lineage>
</organism>
<sequence length="136" mass="14788">MHLIGHPAVCHEGAVGLSVLRLTIAAVEDRPVDSVLSFRHGKRASAVDDVHGGQMLGRKGLARCAYSRILEPIPAQLLGNIFGREKCPLRHLTPDLCERTNHALVGFCSARSCSAFKSGEIGRQGRDMDPYWTGDI</sequence>
<comment type="caution">
    <text evidence="1">The sequence shown here is derived from an EMBL/GenBank/DDBJ whole genome shotgun (WGS) entry which is preliminary data.</text>
</comment>
<dbReference type="GeneID" id="28857489"/>
<name>A0A179FS61_METCM</name>
<dbReference type="RefSeq" id="XP_018144699.1">
    <property type="nucleotide sequence ID" value="XM_018293495.1"/>
</dbReference>
<dbReference type="OrthoDB" id="5390at2759"/>
<evidence type="ECO:0000313" key="1">
    <source>
        <dbReference type="EMBL" id="OAQ67849.1"/>
    </source>
</evidence>
<gene>
    <name evidence="1" type="ORF">VFPPC_15742</name>
</gene>
<proteinExistence type="predicted"/>